<dbReference type="STRING" id="65489.A0A0D3EN25"/>
<evidence type="ECO:0000256" key="23">
    <source>
        <dbReference type="ARBA" id="ARBA00047899"/>
    </source>
</evidence>
<keyword evidence="17" id="KW-0256">Endoplasmic reticulum</keyword>
<sequence length="1047" mass="115071">MSSLDLWSPCFLWLLCIFEFCCFLPLVISKTGDDRHALLCFKSQLSGPAGVLASWSNTSMEVCNWHGVTCGTQFPRRVTALDLSSEGITGYISPCISNLTSLTRLQLSNNIFHGRIPSEIGMLSQLRILNISMNSLEGNIPSELTSCSKLQILSLSENSLDGEIPPSLSQCSHLQEVNLSNNKLEGTIPPVLGNLPELRILILADNRLTGEIPPSLGIKLSLTHVDLGSNSLMGRIPKSLANSLSLQVLRLMSNNLTGELPKDIFNTSSLIAIYLQKNNFVGPIPPVTSTSPQVKYLSLEYNTLTGTIPSSLGNFSSLLGLHLTGNYLFGSIPESLGRLEKLEILSLQVNNLSGSVPLSLFNMSSLTFLGVANNSLIGRLPLDIGYTLPNIQELSFSGNRLSGSIPVSLLNASHLETLFLINCSLTGSIPFFGSLPNLQCLDLAYNMLQADDWSFLSSLSNCSILTELMLDENNLHGKLPSSIGNLSNSLDKLYLSNNQISGFIPPGIGHLKSLTQLYMDFNLFSGNIPPNIGNLHNLVILAFGKNELSGQIPDAIGNLVKLIDLYLDGNNLSGSIPESIGHCSQLRKLNLAHNSLHGGIPRNIFRIYSLSEDLDLSHNHLSGRIPEEVGSLINLKKLSVSNNRLTGNVPPTLGHCVVLETLEMQSNFLVGKIPQSLASLEKGVQVLDSSLKDSNTCYCRYYHLFISFDNSFKEAKASKATSTTIQWAYQKDYEDVVKATNRFSSANLIGSGSFGMVYKGNLDLQPDQVAIKIFNLDTYGAHRSFFAECEAIRNVRHRNLVKIITSCSSVDSSGADFKALVFEYMQNGNLEMWLHAKKHDHSERNVLTLSQRINIALDIASALDYLHNQCASPLIHCDLKPSNVLLDLDMVAYVSDFGLAKFMRNRSNVHEDISTSLACLKGSIGYIPPEYGVSNEISIKGDVYSFGVLLIEMITGISPTDQIFNDGTSLRELVYKELPKNTYQIVDPVIMQDEIDTTQVMQNCIAPLWRIGLSCSMTSPKDRWEMDQVCTEILRIKHIFSEIEGDQ</sequence>
<dbReference type="PROSITE" id="PS00108">
    <property type="entry name" value="PROTEIN_KINASE_ST"/>
    <property type="match status" value="1"/>
</dbReference>
<reference evidence="31" key="2">
    <citation type="submission" date="2015-03" db="UniProtKB">
        <authorList>
            <consortium name="EnsemblPlants"/>
        </authorList>
    </citation>
    <scope>IDENTIFICATION</scope>
</reference>
<dbReference type="Pfam" id="PF08263">
    <property type="entry name" value="LRRNT_2"/>
    <property type="match status" value="1"/>
</dbReference>
<keyword evidence="22" id="KW-0325">Glycoprotein</keyword>
<dbReference type="Gene3D" id="3.80.10.10">
    <property type="entry name" value="Ribonuclease Inhibitor"/>
    <property type="match status" value="5"/>
</dbReference>
<evidence type="ECO:0000256" key="7">
    <source>
        <dbReference type="ARBA" id="ARBA00022475"/>
    </source>
</evidence>
<keyword evidence="21" id="KW-0675">Receptor</keyword>
<dbReference type="GO" id="GO:0005789">
    <property type="term" value="C:endoplasmic reticulum membrane"/>
    <property type="evidence" value="ECO:0007669"/>
    <property type="project" value="UniProtKB-SubCell"/>
</dbReference>
<dbReference type="SMART" id="SM00220">
    <property type="entry name" value="S_TKc"/>
    <property type="match status" value="1"/>
</dbReference>
<accession>A0A0D3EN25</accession>
<dbReference type="InterPro" id="IPR008271">
    <property type="entry name" value="Ser/Thr_kinase_AS"/>
</dbReference>
<keyword evidence="11" id="KW-0808">Transferase</keyword>
<dbReference type="Gene3D" id="3.30.200.20">
    <property type="entry name" value="Phosphorylase Kinase, domain 1"/>
    <property type="match status" value="1"/>
</dbReference>
<dbReference type="FunFam" id="3.80.10.10:FF:000095">
    <property type="entry name" value="LRR receptor-like serine/threonine-protein kinase GSO1"/>
    <property type="match status" value="1"/>
</dbReference>
<feature type="binding site" evidence="28">
    <location>
        <position position="772"/>
    </location>
    <ligand>
        <name>ATP</name>
        <dbReference type="ChEBI" id="CHEBI:30616"/>
    </ligand>
</feature>
<dbReference type="PANTHER" id="PTHR48053:SF102">
    <property type="entry name" value="PROTEIN KINASE DOMAIN-CONTAINING PROTEIN"/>
    <property type="match status" value="1"/>
</dbReference>
<evidence type="ECO:0000256" key="3">
    <source>
        <dbReference type="ARBA" id="ARBA00004162"/>
    </source>
</evidence>
<evidence type="ECO:0000256" key="16">
    <source>
        <dbReference type="ARBA" id="ARBA00022777"/>
    </source>
</evidence>
<dbReference type="Pfam" id="PF07714">
    <property type="entry name" value="PK_Tyr_Ser-Thr"/>
    <property type="match status" value="1"/>
</dbReference>
<keyword evidence="15 28" id="KW-0547">Nucleotide-binding</keyword>
<comment type="catalytic activity">
    <reaction evidence="24">
        <text>L-seryl-[protein] + ATP = O-phospho-L-seryl-[protein] + ADP + H(+)</text>
        <dbReference type="Rhea" id="RHEA:17989"/>
        <dbReference type="Rhea" id="RHEA-COMP:9863"/>
        <dbReference type="Rhea" id="RHEA-COMP:11604"/>
        <dbReference type="ChEBI" id="CHEBI:15378"/>
        <dbReference type="ChEBI" id="CHEBI:29999"/>
        <dbReference type="ChEBI" id="CHEBI:30616"/>
        <dbReference type="ChEBI" id="CHEBI:83421"/>
        <dbReference type="ChEBI" id="CHEBI:456216"/>
        <dbReference type="EC" id="2.7.11.1"/>
    </reaction>
</comment>
<dbReference type="eggNOG" id="ENOG502QPYS">
    <property type="taxonomic scope" value="Eukaryota"/>
</dbReference>
<dbReference type="InterPro" id="IPR003591">
    <property type="entry name" value="Leu-rich_rpt_typical-subtyp"/>
</dbReference>
<keyword evidence="10" id="KW-0433">Leucine-rich repeat</keyword>
<dbReference type="GO" id="GO:0005886">
    <property type="term" value="C:plasma membrane"/>
    <property type="evidence" value="ECO:0007669"/>
    <property type="project" value="UniProtKB-SubCell"/>
</dbReference>
<evidence type="ECO:0000256" key="14">
    <source>
        <dbReference type="ARBA" id="ARBA00022737"/>
    </source>
</evidence>
<keyword evidence="12 29" id="KW-0812">Transmembrane</keyword>
<keyword evidence="8" id="KW-0723">Serine/threonine-protein kinase</keyword>
<evidence type="ECO:0000256" key="8">
    <source>
        <dbReference type="ARBA" id="ARBA00022527"/>
    </source>
</evidence>
<dbReference type="FunFam" id="3.80.10.10:FF:000317">
    <property type="entry name" value="Inactive leucine-rich repeat receptor-like protein kinase"/>
    <property type="match status" value="1"/>
</dbReference>
<keyword evidence="19 29" id="KW-1133">Transmembrane helix</keyword>
<evidence type="ECO:0000256" key="4">
    <source>
        <dbReference type="ARBA" id="ARBA00004389"/>
    </source>
</evidence>
<dbReference type="FunFam" id="3.80.10.10:FF:000275">
    <property type="entry name" value="Leucine-rich repeat receptor-like protein kinase"/>
    <property type="match status" value="1"/>
</dbReference>
<evidence type="ECO:0000256" key="13">
    <source>
        <dbReference type="ARBA" id="ARBA00022729"/>
    </source>
</evidence>
<evidence type="ECO:0000256" key="6">
    <source>
        <dbReference type="ARBA" id="ARBA00012513"/>
    </source>
</evidence>
<dbReference type="SMART" id="SM00369">
    <property type="entry name" value="LRR_TYP"/>
    <property type="match status" value="10"/>
</dbReference>
<keyword evidence="16" id="KW-0418">Kinase</keyword>
<dbReference type="Pfam" id="PF13855">
    <property type="entry name" value="LRR_8"/>
    <property type="match status" value="2"/>
</dbReference>
<dbReference type="Gramene" id="OBART01G13120.1">
    <property type="protein sequence ID" value="OBART01G13120.1"/>
    <property type="gene ID" value="OBART01G13120"/>
</dbReference>
<comment type="function">
    <text evidence="25">Receptor kinase that detects X.oryzae pv. oryzae protein Ax21 to promote innate immunity. Following X.oryzae pv. oryzae protein Ax21 detection, undergoes cleavage, releasing the processed protein kinase Xa21 chain.</text>
</comment>
<dbReference type="FunFam" id="1.10.510.10:FF:000358">
    <property type="entry name" value="Putative leucine-rich repeat receptor-like serine/threonine-protein kinase"/>
    <property type="match status" value="1"/>
</dbReference>
<dbReference type="PaxDb" id="65489-OBART01G13120.1"/>
<evidence type="ECO:0000256" key="19">
    <source>
        <dbReference type="ARBA" id="ARBA00022989"/>
    </source>
</evidence>
<keyword evidence="18 28" id="KW-0067">ATP-binding</keyword>
<evidence type="ECO:0000256" key="18">
    <source>
        <dbReference type="ARBA" id="ARBA00022840"/>
    </source>
</evidence>
<dbReference type="InterPro" id="IPR000719">
    <property type="entry name" value="Prot_kinase_dom"/>
</dbReference>
<evidence type="ECO:0000256" key="20">
    <source>
        <dbReference type="ARBA" id="ARBA00023136"/>
    </source>
</evidence>
<dbReference type="PANTHER" id="PTHR48053">
    <property type="entry name" value="LEUCINE RICH REPEAT FAMILY PROTEIN, EXPRESSED"/>
    <property type="match status" value="1"/>
</dbReference>
<keyword evidence="20 29" id="KW-0472">Membrane</keyword>
<dbReference type="InterPro" id="IPR051716">
    <property type="entry name" value="Plant_RL_S/T_kinase"/>
</dbReference>
<evidence type="ECO:0000256" key="28">
    <source>
        <dbReference type="PROSITE-ProRule" id="PRU10141"/>
    </source>
</evidence>
<dbReference type="GO" id="GO:0004674">
    <property type="term" value="F:protein serine/threonine kinase activity"/>
    <property type="evidence" value="ECO:0007669"/>
    <property type="project" value="UniProtKB-KW"/>
</dbReference>
<dbReference type="SUPFAM" id="SSF52058">
    <property type="entry name" value="L domain-like"/>
    <property type="match status" value="3"/>
</dbReference>
<protein>
    <recommendedName>
        <fullName evidence="27">Receptor kinase-like protein Xa21</fullName>
        <ecNumber evidence="6">2.7.11.1</ecNumber>
    </recommendedName>
</protein>
<evidence type="ECO:0000256" key="11">
    <source>
        <dbReference type="ARBA" id="ARBA00022679"/>
    </source>
</evidence>
<comment type="cofactor">
    <cofactor evidence="1">
        <name>Mn(2+)</name>
        <dbReference type="ChEBI" id="CHEBI:29035"/>
    </cofactor>
</comment>
<dbReference type="PROSITE" id="PS50011">
    <property type="entry name" value="PROTEIN_KINASE_DOM"/>
    <property type="match status" value="1"/>
</dbReference>
<evidence type="ECO:0000256" key="25">
    <source>
        <dbReference type="ARBA" id="ARBA00054320"/>
    </source>
</evidence>
<organism evidence="31">
    <name type="scientific">Oryza barthii</name>
    <dbReference type="NCBI Taxonomy" id="65489"/>
    <lineage>
        <taxon>Eukaryota</taxon>
        <taxon>Viridiplantae</taxon>
        <taxon>Streptophyta</taxon>
        <taxon>Embryophyta</taxon>
        <taxon>Tracheophyta</taxon>
        <taxon>Spermatophyta</taxon>
        <taxon>Magnoliopsida</taxon>
        <taxon>Liliopsida</taxon>
        <taxon>Poales</taxon>
        <taxon>Poaceae</taxon>
        <taxon>BOP clade</taxon>
        <taxon>Oryzoideae</taxon>
        <taxon>Oryzeae</taxon>
        <taxon>Oryzinae</taxon>
        <taxon>Oryza</taxon>
    </lineage>
</organism>
<dbReference type="EC" id="2.7.11.1" evidence="6"/>
<dbReference type="InterPro" id="IPR001245">
    <property type="entry name" value="Ser-Thr/Tyr_kinase_cat_dom"/>
</dbReference>
<feature type="domain" description="Protein kinase" evidence="30">
    <location>
        <begin position="743"/>
        <end position="1041"/>
    </location>
</feature>
<dbReference type="FunFam" id="3.30.200.20:FF:000432">
    <property type="entry name" value="LRR receptor-like serine/threonine-protein kinase EFR"/>
    <property type="match status" value="1"/>
</dbReference>
<evidence type="ECO:0000256" key="22">
    <source>
        <dbReference type="ARBA" id="ARBA00023180"/>
    </source>
</evidence>
<dbReference type="EnsemblPlants" id="OBART01G13120.1">
    <property type="protein sequence ID" value="OBART01G13120.1"/>
    <property type="gene ID" value="OBART01G13120"/>
</dbReference>
<evidence type="ECO:0000256" key="5">
    <source>
        <dbReference type="ARBA" id="ARBA00008684"/>
    </source>
</evidence>
<dbReference type="InterPro" id="IPR011009">
    <property type="entry name" value="Kinase-like_dom_sf"/>
</dbReference>
<evidence type="ECO:0000256" key="12">
    <source>
        <dbReference type="ARBA" id="ARBA00022692"/>
    </source>
</evidence>
<dbReference type="HOGENOM" id="CLU_000288_22_0_1"/>
<dbReference type="InterPro" id="IPR017441">
    <property type="entry name" value="Protein_kinase_ATP_BS"/>
</dbReference>
<evidence type="ECO:0000259" key="30">
    <source>
        <dbReference type="PROSITE" id="PS50011"/>
    </source>
</evidence>
<evidence type="ECO:0000256" key="26">
    <source>
        <dbReference type="ARBA" id="ARBA00056628"/>
    </source>
</evidence>
<dbReference type="InterPro" id="IPR013210">
    <property type="entry name" value="LRR_N_plant-typ"/>
</dbReference>
<dbReference type="GO" id="GO:0005524">
    <property type="term" value="F:ATP binding"/>
    <property type="evidence" value="ECO:0007669"/>
    <property type="project" value="UniProtKB-UniRule"/>
</dbReference>
<dbReference type="Proteomes" id="UP000026960">
    <property type="component" value="Chromosome 1"/>
</dbReference>
<dbReference type="AlphaFoldDB" id="A0A0D3EN25"/>
<comment type="cofactor">
    <cofactor evidence="2">
        <name>Mg(2+)</name>
        <dbReference type="ChEBI" id="CHEBI:18420"/>
    </cofactor>
</comment>
<keyword evidence="7" id="KW-1003">Cell membrane</keyword>
<keyword evidence="14" id="KW-0677">Repeat</keyword>
<dbReference type="SUPFAM" id="SSF56112">
    <property type="entry name" value="Protein kinase-like (PK-like)"/>
    <property type="match status" value="1"/>
</dbReference>
<reference evidence="31" key="1">
    <citation type="journal article" date="2009" name="Rice">
        <title>De Novo Next Generation Sequencing of Plant Genomes.</title>
        <authorList>
            <person name="Rounsley S."/>
            <person name="Marri P.R."/>
            <person name="Yu Y."/>
            <person name="He R."/>
            <person name="Sisneros N."/>
            <person name="Goicoechea J.L."/>
            <person name="Lee S.J."/>
            <person name="Angelova A."/>
            <person name="Kudrna D."/>
            <person name="Luo M."/>
            <person name="Affourtit J."/>
            <person name="Desany B."/>
            <person name="Knight J."/>
            <person name="Niazi F."/>
            <person name="Egholm M."/>
            <person name="Wing R.A."/>
        </authorList>
    </citation>
    <scope>NUCLEOTIDE SEQUENCE [LARGE SCALE GENOMIC DNA]</scope>
    <source>
        <strain evidence="31">cv. IRGC 105608</strain>
    </source>
</reference>
<dbReference type="InterPro" id="IPR001611">
    <property type="entry name" value="Leu-rich_rpt"/>
</dbReference>
<evidence type="ECO:0000256" key="2">
    <source>
        <dbReference type="ARBA" id="ARBA00001946"/>
    </source>
</evidence>
<comment type="function">
    <text evidence="26">The processed protein kinase Xa21 chain released by protein cleavage after X.oryzae pv. oryzae protein Ax21 detection translocates into the nucleus where it can bind and regulate WRKY62, a transcription factor. Confers resistance to the bacterial pathogen X.oryzae pv. oryzae (Xoo).</text>
</comment>
<evidence type="ECO:0000256" key="10">
    <source>
        <dbReference type="ARBA" id="ARBA00022614"/>
    </source>
</evidence>
<dbReference type="PROSITE" id="PS00107">
    <property type="entry name" value="PROTEIN_KINASE_ATP"/>
    <property type="match status" value="1"/>
</dbReference>
<evidence type="ECO:0000256" key="21">
    <source>
        <dbReference type="ARBA" id="ARBA00023170"/>
    </source>
</evidence>
<comment type="subcellular location">
    <subcellularLocation>
        <location evidence="3">Cell membrane</location>
        <topology evidence="3">Single-pass membrane protein</topology>
    </subcellularLocation>
    <subcellularLocation>
        <location evidence="4">Endoplasmic reticulum membrane</location>
        <topology evidence="4">Single-pass membrane protein</topology>
    </subcellularLocation>
</comment>
<proteinExistence type="inferred from homology"/>
<evidence type="ECO:0000256" key="15">
    <source>
        <dbReference type="ARBA" id="ARBA00022741"/>
    </source>
</evidence>
<keyword evidence="32" id="KW-1185">Reference proteome</keyword>
<dbReference type="Pfam" id="PF00560">
    <property type="entry name" value="LRR_1"/>
    <property type="match status" value="10"/>
</dbReference>
<evidence type="ECO:0000256" key="1">
    <source>
        <dbReference type="ARBA" id="ARBA00001936"/>
    </source>
</evidence>
<name>A0A0D3EN25_9ORYZ</name>
<comment type="catalytic activity">
    <reaction evidence="23">
        <text>L-threonyl-[protein] + ATP = O-phospho-L-threonyl-[protein] + ADP + H(+)</text>
        <dbReference type="Rhea" id="RHEA:46608"/>
        <dbReference type="Rhea" id="RHEA-COMP:11060"/>
        <dbReference type="Rhea" id="RHEA-COMP:11605"/>
        <dbReference type="ChEBI" id="CHEBI:15378"/>
        <dbReference type="ChEBI" id="CHEBI:30013"/>
        <dbReference type="ChEBI" id="CHEBI:30616"/>
        <dbReference type="ChEBI" id="CHEBI:61977"/>
        <dbReference type="ChEBI" id="CHEBI:456216"/>
        <dbReference type="EC" id="2.7.11.1"/>
    </reaction>
</comment>
<dbReference type="Gene3D" id="1.10.510.10">
    <property type="entry name" value="Transferase(Phosphotransferase) domain 1"/>
    <property type="match status" value="1"/>
</dbReference>
<feature type="transmembrane region" description="Helical" evidence="29">
    <location>
        <begin position="6"/>
        <end position="28"/>
    </location>
</feature>
<keyword evidence="13" id="KW-0732">Signal</keyword>
<evidence type="ECO:0000256" key="27">
    <source>
        <dbReference type="ARBA" id="ARBA00072040"/>
    </source>
</evidence>
<comment type="similarity">
    <text evidence="5">Belongs to the protein kinase superfamily. Ser/Thr protein kinase family.</text>
</comment>
<evidence type="ECO:0000313" key="31">
    <source>
        <dbReference type="EnsemblPlants" id="OBART01G13120.1"/>
    </source>
</evidence>
<keyword evidence="9" id="KW-0597">Phosphoprotein</keyword>
<evidence type="ECO:0000256" key="17">
    <source>
        <dbReference type="ARBA" id="ARBA00022824"/>
    </source>
</evidence>
<dbReference type="InterPro" id="IPR032675">
    <property type="entry name" value="LRR_dom_sf"/>
</dbReference>
<evidence type="ECO:0000256" key="29">
    <source>
        <dbReference type="SAM" id="Phobius"/>
    </source>
</evidence>
<evidence type="ECO:0000313" key="32">
    <source>
        <dbReference type="Proteomes" id="UP000026960"/>
    </source>
</evidence>
<evidence type="ECO:0000256" key="9">
    <source>
        <dbReference type="ARBA" id="ARBA00022553"/>
    </source>
</evidence>
<evidence type="ECO:0000256" key="24">
    <source>
        <dbReference type="ARBA" id="ARBA00048679"/>
    </source>
</evidence>